<dbReference type="EC" id="4.3.1.17" evidence="5"/>
<reference evidence="5 6" key="1">
    <citation type="journal article" date="2018" name="BMC Genomics">
        <title>Genomic comparison of Trypanosoma conorhini and Trypanosoma rangeli to Trypanosoma cruzi strains of high and low virulence.</title>
        <authorList>
            <person name="Bradwell K.R."/>
            <person name="Koparde V.N."/>
            <person name="Matveyev A.V."/>
            <person name="Serrano M.G."/>
            <person name="Alves J.M."/>
            <person name="Parikh H."/>
            <person name="Huang B."/>
            <person name="Lee V."/>
            <person name="Espinosa-Alvarez O."/>
            <person name="Ortiz P.A."/>
            <person name="Costa-Martins A.G."/>
            <person name="Teixeira M.M."/>
            <person name="Buck G.A."/>
        </authorList>
    </citation>
    <scope>NUCLEOTIDE SEQUENCE [LARGE SCALE GENOMIC DNA]</scope>
    <source>
        <strain evidence="5 6">AM80</strain>
    </source>
</reference>
<protein>
    <submittedName>
        <fullName evidence="5">Threonine dehydratase</fullName>
        <ecNumber evidence="5">4.3.1.17</ecNumber>
        <ecNumber evidence="5">5.1.1.18</ecNumber>
    </submittedName>
</protein>
<dbReference type="RefSeq" id="XP_029237117.1">
    <property type="nucleotide sequence ID" value="XM_029383081.1"/>
</dbReference>
<dbReference type="PANTHER" id="PTHR43050:SF1">
    <property type="entry name" value="SERINE RACEMASE"/>
    <property type="match status" value="1"/>
</dbReference>
<feature type="domain" description="Tryptophan synthase beta chain-like PALP" evidence="4">
    <location>
        <begin position="16"/>
        <end position="318"/>
    </location>
</feature>
<dbReference type="PANTHER" id="PTHR43050">
    <property type="entry name" value="SERINE / THREONINE RACEMASE FAMILY MEMBER"/>
    <property type="match status" value="1"/>
</dbReference>
<dbReference type="GO" id="GO:0070179">
    <property type="term" value="P:D-serine biosynthetic process"/>
    <property type="evidence" value="ECO:0007669"/>
    <property type="project" value="TreeGrafter"/>
</dbReference>
<dbReference type="OrthoDB" id="4418812at2759"/>
<organism evidence="5 6">
    <name type="scientific">Trypanosoma rangeli</name>
    <dbReference type="NCBI Taxonomy" id="5698"/>
    <lineage>
        <taxon>Eukaryota</taxon>
        <taxon>Discoba</taxon>
        <taxon>Euglenozoa</taxon>
        <taxon>Kinetoplastea</taxon>
        <taxon>Metakinetoplastina</taxon>
        <taxon>Trypanosomatida</taxon>
        <taxon>Trypanosomatidae</taxon>
        <taxon>Trypanosoma</taxon>
        <taxon>Herpetosoma</taxon>
    </lineage>
</organism>
<dbReference type="OMA" id="LIHPFDH"/>
<evidence type="ECO:0000256" key="2">
    <source>
        <dbReference type="ARBA" id="ARBA00010869"/>
    </source>
</evidence>
<dbReference type="SUPFAM" id="SSF53686">
    <property type="entry name" value="Tryptophan synthase beta subunit-like PLP-dependent enzymes"/>
    <property type="match status" value="1"/>
</dbReference>
<dbReference type="GO" id="GO:0018114">
    <property type="term" value="F:threonine racemase activity"/>
    <property type="evidence" value="ECO:0007669"/>
    <property type="project" value="TreeGrafter"/>
</dbReference>
<dbReference type="GO" id="GO:0030170">
    <property type="term" value="F:pyridoxal phosphate binding"/>
    <property type="evidence" value="ECO:0007669"/>
    <property type="project" value="TreeGrafter"/>
</dbReference>
<evidence type="ECO:0000313" key="5">
    <source>
        <dbReference type="EMBL" id="RNF02778.1"/>
    </source>
</evidence>
<name>A0A3R7NHK6_TRYRA</name>
<dbReference type="GeneID" id="40330162"/>
<evidence type="ECO:0000256" key="1">
    <source>
        <dbReference type="ARBA" id="ARBA00001933"/>
    </source>
</evidence>
<sequence>MPTFHDVMIAYKATRPYVHETPVLTSNAMQKRSGHEEIVLKCENLQRTGSYNLRGGMNFVIRTKQMDLDVNHFVTQSTGNLGLAVALAANSFSATGHIVIPEQTNDVVVRSIAHYGGEVYRCGCSRDEQMKLTQRLVSENNKTSKANGVNACVFVHPQDDWLLAGYGTLGVELMLQTDGRLDAVVVPANDGALLAGVALAVKGMKPNIAVFAAECDAGYSTCDFDNGPVVAVNKGRKSGDTGKDANEDVYTVDMARQLHTPLNATVAKCVNKHVSGVIKVTAMQKRDAFRFVYERCKLVIDDNAATAVAAVLTRTVSLLQYSHIGIVLAGGNVDLDEIPRLARL</sequence>
<dbReference type="EC" id="5.1.1.18" evidence="5"/>
<gene>
    <name evidence="5" type="ORF">TraAM80_06229</name>
</gene>
<comment type="similarity">
    <text evidence="2">Belongs to the serine/threonine dehydratase family.</text>
</comment>
<dbReference type="GO" id="GO:0030378">
    <property type="term" value="F:serine racemase activity"/>
    <property type="evidence" value="ECO:0007669"/>
    <property type="project" value="UniProtKB-EC"/>
</dbReference>
<dbReference type="InterPro" id="IPR001926">
    <property type="entry name" value="TrpB-like_PALP"/>
</dbReference>
<dbReference type="GO" id="GO:0005524">
    <property type="term" value="F:ATP binding"/>
    <property type="evidence" value="ECO:0007669"/>
    <property type="project" value="TreeGrafter"/>
</dbReference>
<keyword evidence="5" id="KW-0413">Isomerase</keyword>
<evidence type="ECO:0000313" key="6">
    <source>
        <dbReference type="Proteomes" id="UP000283634"/>
    </source>
</evidence>
<dbReference type="EMBL" id="MKGL01000219">
    <property type="protein sequence ID" value="RNF02778.1"/>
    <property type="molecule type" value="Genomic_DNA"/>
</dbReference>
<dbReference type="AlphaFoldDB" id="A0A3R7NHK6"/>
<dbReference type="VEuPathDB" id="TriTrypDB:TRSC58_05385"/>
<keyword evidence="5" id="KW-0456">Lyase</keyword>
<dbReference type="Pfam" id="PF00291">
    <property type="entry name" value="PALP"/>
    <property type="match status" value="1"/>
</dbReference>
<dbReference type="Gene3D" id="3.40.50.1100">
    <property type="match status" value="2"/>
</dbReference>
<dbReference type="GO" id="GO:0003941">
    <property type="term" value="F:L-serine ammonia-lyase activity"/>
    <property type="evidence" value="ECO:0007669"/>
    <property type="project" value="UniProtKB-EC"/>
</dbReference>
<dbReference type="InterPro" id="IPR036052">
    <property type="entry name" value="TrpB-like_PALP_sf"/>
</dbReference>
<comment type="caution">
    <text evidence="5">The sequence shown here is derived from an EMBL/GenBank/DDBJ whole genome shotgun (WGS) entry which is preliminary data.</text>
</comment>
<evidence type="ECO:0000259" key="4">
    <source>
        <dbReference type="Pfam" id="PF00291"/>
    </source>
</evidence>
<keyword evidence="6" id="KW-1185">Reference proteome</keyword>
<proteinExistence type="inferred from homology"/>
<comment type="cofactor">
    <cofactor evidence="1">
        <name>pyridoxal 5'-phosphate</name>
        <dbReference type="ChEBI" id="CHEBI:597326"/>
    </cofactor>
</comment>
<evidence type="ECO:0000256" key="3">
    <source>
        <dbReference type="ARBA" id="ARBA00022898"/>
    </source>
</evidence>
<dbReference type="GO" id="GO:0000287">
    <property type="term" value="F:magnesium ion binding"/>
    <property type="evidence" value="ECO:0007669"/>
    <property type="project" value="TreeGrafter"/>
</dbReference>
<dbReference type="Proteomes" id="UP000283634">
    <property type="component" value="Unassembled WGS sequence"/>
</dbReference>
<keyword evidence="3" id="KW-0663">Pyridoxal phosphate</keyword>
<accession>A0A3R7NHK6</accession>